<dbReference type="EMBL" id="JACVVK020000164">
    <property type="protein sequence ID" value="KAK7487446.1"/>
    <property type="molecule type" value="Genomic_DNA"/>
</dbReference>
<gene>
    <name evidence="1" type="ORF">BaRGS_00021287</name>
</gene>
<name>A0ABD0KKC2_9CAEN</name>
<sequence length="96" mass="10637">MTQDFGRAHLQHKGRSHKKKLWTSLQCSHGRVHYQFGGGKTEVNESTISMGMFVITQSSGNTDSVQGTKTETENSKKSEEWNVAIVAIQCAQHSSV</sequence>
<evidence type="ECO:0000313" key="1">
    <source>
        <dbReference type="EMBL" id="KAK7487446.1"/>
    </source>
</evidence>
<dbReference type="Proteomes" id="UP001519460">
    <property type="component" value="Unassembled WGS sequence"/>
</dbReference>
<protein>
    <submittedName>
        <fullName evidence="1">Uncharacterized protein</fullName>
    </submittedName>
</protein>
<keyword evidence="2" id="KW-1185">Reference proteome</keyword>
<organism evidence="1 2">
    <name type="scientific">Batillaria attramentaria</name>
    <dbReference type="NCBI Taxonomy" id="370345"/>
    <lineage>
        <taxon>Eukaryota</taxon>
        <taxon>Metazoa</taxon>
        <taxon>Spiralia</taxon>
        <taxon>Lophotrochozoa</taxon>
        <taxon>Mollusca</taxon>
        <taxon>Gastropoda</taxon>
        <taxon>Caenogastropoda</taxon>
        <taxon>Sorbeoconcha</taxon>
        <taxon>Cerithioidea</taxon>
        <taxon>Batillariidae</taxon>
        <taxon>Batillaria</taxon>
    </lineage>
</organism>
<evidence type="ECO:0000313" key="2">
    <source>
        <dbReference type="Proteomes" id="UP001519460"/>
    </source>
</evidence>
<accession>A0ABD0KKC2</accession>
<comment type="caution">
    <text evidence="1">The sequence shown here is derived from an EMBL/GenBank/DDBJ whole genome shotgun (WGS) entry which is preliminary data.</text>
</comment>
<dbReference type="AlphaFoldDB" id="A0ABD0KKC2"/>
<reference evidence="1 2" key="1">
    <citation type="journal article" date="2023" name="Sci. Data">
        <title>Genome assembly of the Korean intertidal mud-creeper Batillaria attramentaria.</title>
        <authorList>
            <person name="Patra A.K."/>
            <person name="Ho P.T."/>
            <person name="Jun S."/>
            <person name="Lee S.J."/>
            <person name="Kim Y."/>
            <person name="Won Y.J."/>
        </authorList>
    </citation>
    <scope>NUCLEOTIDE SEQUENCE [LARGE SCALE GENOMIC DNA]</scope>
    <source>
        <strain evidence="1">Wonlab-2016</strain>
    </source>
</reference>
<proteinExistence type="predicted"/>